<feature type="disulfide bond" evidence="16">
    <location>
        <begin position="123"/>
        <end position="316"/>
    </location>
</feature>
<evidence type="ECO:0000256" key="8">
    <source>
        <dbReference type="ARBA" id="ARBA00023002"/>
    </source>
</evidence>
<feature type="binding site" evidence="14">
    <location>
        <position position="76"/>
    </location>
    <ligand>
        <name>Ca(2+)</name>
        <dbReference type="ChEBI" id="CHEBI:29108"/>
        <label>1</label>
    </ligand>
</feature>
<evidence type="ECO:0000256" key="4">
    <source>
        <dbReference type="ARBA" id="ARBA00022559"/>
    </source>
</evidence>
<feature type="disulfide bond" evidence="16">
    <location>
        <begin position="41"/>
        <end position="117"/>
    </location>
</feature>
<reference evidence="19" key="1">
    <citation type="submission" date="2021-08" db="EMBL/GenBank/DDBJ databases">
        <title>WGS assembly of Ceratopteris richardii.</title>
        <authorList>
            <person name="Marchant D.B."/>
            <person name="Chen G."/>
            <person name="Jenkins J."/>
            <person name="Shu S."/>
            <person name="Leebens-Mack J."/>
            <person name="Grimwood J."/>
            <person name="Schmutz J."/>
            <person name="Soltis P."/>
            <person name="Soltis D."/>
            <person name="Chen Z.-H."/>
        </authorList>
    </citation>
    <scope>NUCLEOTIDE SEQUENCE</scope>
    <source>
        <strain evidence="19">Whitten #5841</strain>
        <tissue evidence="19">Leaf</tissue>
    </source>
</reference>
<dbReference type="InterPro" id="IPR033905">
    <property type="entry name" value="Secretory_peroxidase"/>
</dbReference>
<feature type="signal peptide" evidence="17">
    <location>
        <begin position="1"/>
        <end position="26"/>
    </location>
</feature>
<evidence type="ECO:0000256" key="9">
    <source>
        <dbReference type="ARBA" id="ARBA00023004"/>
    </source>
</evidence>
<evidence type="ECO:0000256" key="7">
    <source>
        <dbReference type="ARBA" id="ARBA00022837"/>
    </source>
</evidence>
<evidence type="ECO:0000313" key="20">
    <source>
        <dbReference type="Proteomes" id="UP000825935"/>
    </source>
</evidence>
<keyword evidence="5 17" id="KW-0349">Heme</keyword>
<evidence type="ECO:0000256" key="14">
    <source>
        <dbReference type="PIRSR" id="PIRSR600823-3"/>
    </source>
</evidence>
<dbReference type="GO" id="GO:0042744">
    <property type="term" value="P:hydrogen peroxide catabolic process"/>
    <property type="evidence" value="ECO:0007669"/>
    <property type="project" value="UniProtKB-KW"/>
</dbReference>
<evidence type="ECO:0000256" key="2">
    <source>
        <dbReference type="ARBA" id="ARBA00006873"/>
    </source>
</evidence>
<evidence type="ECO:0000256" key="16">
    <source>
        <dbReference type="PIRSR" id="PIRSR600823-5"/>
    </source>
</evidence>
<comment type="subcellular location">
    <subcellularLocation>
        <location evidence="17">Secreted</location>
    </subcellularLocation>
</comment>
<dbReference type="AlphaFoldDB" id="A0A8T2VNR3"/>
<dbReference type="Proteomes" id="UP000825935">
    <property type="component" value="Chromosome 1"/>
</dbReference>
<keyword evidence="6 14" id="KW-0479">Metal-binding</keyword>
<keyword evidence="8 17" id="KW-0560">Oxidoreductase</keyword>
<dbReference type="PRINTS" id="PR00458">
    <property type="entry name" value="PEROXIDASE"/>
</dbReference>
<dbReference type="InterPro" id="IPR019793">
    <property type="entry name" value="Peroxidases_heam-ligand_BS"/>
</dbReference>
<keyword evidence="9 14" id="KW-0408">Iron</keyword>
<keyword evidence="11" id="KW-0325">Glycoprotein</keyword>
<feature type="binding site" evidence="14">
    <location>
        <position position="243"/>
    </location>
    <ligand>
        <name>Ca(2+)</name>
        <dbReference type="ChEBI" id="CHEBI:29108"/>
        <label>2</label>
    </ligand>
</feature>
<feature type="active site" description="Proton acceptor" evidence="12">
    <location>
        <position position="72"/>
    </location>
</feature>
<dbReference type="InterPro" id="IPR000823">
    <property type="entry name" value="Peroxidase_pln"/>
</dbReference>
<feature type="binding site" evidence="14">
    <location>
        <position position="78"/>
    </location>
    <ligand>
        <name>Ca(2+)</name>
        <dbReference type="ChEBI" id="CHEBI:29108"/>
        <label>1</label>
    </ligand>
</feature>
<feature type="binding site" evidence="14">
    <location>
        <position position="80"/>
    </location>
    <ligand>
        <name>Ca(2+)</name>
        <dbReference type="ChEBI" id="CHEBI:29108"/>
        <label>1</label>
    </ligand>
</feature>
<evidence type="ECO:0000256" key="15">
    <source>
        <dbReference type="PIRSR" id="PIRSR600823-4"/>
    </source>
</evidence>
<feature type="binding site" description="axial binding residue" evidence="14">
    <location>
        <position position="195"/>
    </location>
    <ligand>
        <name>heme b</name>
        <dbReference type="ChEBI" id="CHEBI:60344"/>
    </ligand>
    <ligandPart>
        <name>Fe</name>
        <dbReference type="ChEBI" id="CHEBI:18248"/>
    </ligandPart>
</feature>
<feature type="binding site" evidence="13">
    <location>
        <position position="165"/>
    </location>
    <ligand>
        <name>substrate</name>
    </ligand>
</feature>
<feature type="binding site" evidence="14">
    <location>
        <position position="73"/>
    </location>
    <ligand>
        <name>Ca(2+)</name>
        <dbReference type="ChEBI" id="CHEBI:29108"/>
        <label>1</label>
    </ligand>
</feature>
<feature type="binding site" evidence="14">
    <location>
        <position position="248"/>
    </location>
    <ligand>
        <name>Ca(2+)</name>
        <dbReference type="ChEBI" id="CHEBI:29108"/>
        <label>2</label>
    </ligand>
</feature>
<accession>A0A8T2VNR3</accession>
<keyword evidence="7 14" id="KW-0106">Calcium</keyword>
<protein>
    <recommendedName>
        <fullName evidence="3 17">Peroxidase</fullName>
        <ecNumber evidence="3 17">1.11.1.7</ecNumber>
    </recommendedName>
</protein>
<evidence type="ECO:0000256" key="12">
    <source>
        <dbReference type="PIRSR" id="PIRSR600823-1"/>
    </source>
</evidence>
<evidence type="ECO:0000256" key="10">
    <source>
        <dbReference type="ARBA" id="ARBA00023157"/>
    </source>
</evidence>
<dbReference type="PANTHER" id="PTHR31517">
    <property type="match status" value="1"/>
</dbReference>
<evidence type="ECO:0000256" key="1">
    <source>
        <dbReference type="ARBA" id="ARBA00000189"/>
    </source>
</evidence>
<dbReference type="OMA" id="TSHIHDS"/>
<dbReference type="GO" id="GO:0005576">
    <property type="term" value="C:extracellular region"/>
    <property type="evidence" value="ECO:0007669"/>
    <property type="project" value="UniProtKB-SubCell"/>
</dbReference>
<feature type="chain" id="PRO_5035966773" description="Peroxidase" evidence="17">
    <location>
        <begin position="27"/>
        <end position="320"/>
    </location>
</feature>
<dbReference type="SUPFAM" id="SSF48113">
    <property type="entry name" value="Heme-dependent peroxidases"/>
    <property type="match status" value="1"/>
</dbReference>
<evidence type="ECO:0000313" key="19">
    <source>
        <dbReference type="EMBL" id="KAH7447203.1"/>
    </source>
</evidence>
<feature type="site" description="Transition state stabilizer" evidence="15">
    <location>
        <position position="68"/>
    </location>
</feature>
<feature type="disulfide bond" evidence="16">
    <location>
        <begin position="202"/>
        <end position="228"/>
    </location>
</feature>
<dbReference type="InterPro" id="IPR002016">
    <property type="entry name" value="Haem_peroxidase"/>
</dbReference>
<feature type="domain" description="Plant heme peroxidase family profile" evidence="18">
    <location>
        <begin position="35"/>
        <end position="320"/>
    </location>
</feature>
<keyword evidence="17" id="KW-0376">Hydrogen peroxide</keyword>
<keyword evidence="17" id="KW-0732">Signal</keyword>
<proteinExistence type="inferred from homology"/>
<dbReference type="Gene3D" id="1.10.520.10">
    <property type="match status" value="1"/>
</dbReference>
<dbReference type="InterPro" id="IPR010255">
    <property type="entry name" value="Haem_peroxidase_sf"/>
</dbReference>
<dbReference type="EMBL" id="CM035406">
    <property type="protein sequence ID" value="KAH7447203.1"/>
    <property type="molecule type" value="Genomic_DNA"/>
</dbReference>
<dbReference type="GO" id="GO:0020037">
    <property type="term" value="F:heme binding"/>
    <property type="evidence" value="ECO:0007669"/>
    <property type="project" value="UniProtKB-UniRule"/>
</dbReference>
<dbReference type="Gene3D" id="1.10.420.10">
    <property type="entry name" value="Peroxidase, domain 2"/>
    <property type="match status" value="1"/>
</dbReference>
<comment type="similarity">
    <text evidence="17">Belongs to the peroxidase family. Classical plant (class III) peroxidase subfamily.</text>
</comment>
<sequence>MEQTCRKMWSPLLMALCLILVAEVEMERVTAQVVGYYDLTCPNAEKIVTEVVTDAFQRNPTIAPALLRLLFHDCFVQGCDASILLDNPGGEKTAPPNQSLRGFEVIDDAKQALEAACPGIVSCADIVALAARDAVVLTGGPTWEVPTGRMDGRFSDALSAIVNIPSPTMPTPVLTQMFLANGLSPDEMITLSGAHTIGGAHCSSFSNRLSMNDPTLDEAYAEELLAACPTPNSDNVVPLDPTTPLTFDNNFFTNLAAGRGLLTSDQDLYNNLGSEFLSIMDSNNEDLWRFKFAAAMVRLSTVNAKIGDDGEVRKNCRAVN</sequence>
<feature type="binding site" evidence="14">
    <location>
        <position position="91"/>
    </location>
    <ligand>
        <name>Ca(2+)</name>
        <dbReference type="ChEBI" id="CHEBI:29108"/>
        <label>1</label>
    </ligand>
</feature>
<feature type="disulfide bond" evidence="16">
    <location>
        <begin position="74"/>
        <end position="79"/>
    </location>
</feature>
<evidence type="ECO:0000256" key="17">
    <source>
        <dbReference type="RuleBase" id="RU362060"/>
    </source>
</evidence>
<comment type="cofactor">
    <cofactor evidence="14 17">
        <name>Ca(2+)</name>
        <dbReference type="ChEBI" id="CHEBI:29108"/>
    </cofactor>
    <text evidence="14 17">Binds 2 calcium ions per subunit.</text>
</comment>
<dbReference type="Pfam" id="PF00141">
    <property type="entry name" value="peroxidase"/>
    <property type="match status" value="1"/>
</dbReference>
<keyword evidence="20" id="KW-1185">Reference proteome</keyword>
<evidence type="ECO:0000256" key="5">
    <source>
        <dbReference type="ARBA" id="ARBA00022617"/>
    </source>
</evidence>
<dbReference type="FunFam" id="1.10.420.10:FF:000006">
    <property type="entry name" value="Peroxidase"/>
    <property type="match status" value="1"/>
</dbReference>
<evidence type="ECO:0000256" key="13">
    <source>
        <dbReference type="PIRSR" id="PIRSR600823-2"/>
    </source>
</evidence>
<dbReference type="PROSITE" id="PS00435">
    <property type="entry name" value="PEROXIDASE_1"/>
    <property type="match status" value="1"/>
</dbReference>
<comment type="cofactor">
    <cofactor evidence="14 17">
        <name>heme b</name>
        <dbReference type="ChEBI" id="CHEBI:60344"/>
    </cofactor>
    <text evidence="14 17">Binds 1 heme b (iron(II)-protoporphyrin IX) group per subunit.</text>
</comment>
<dbReference type="GO" id="GO:0046872">
    <property type="term" value="F:metal ion binding"/>
    <property type="evidence" value="ECO:0007669"/>
    <property type="project" value="UniProtKB-UniRule"/>
</dbReference>
<dbReference type="InterPro" id="IPR019794">
    <property type="entry name" value="Peroxidases_AS"/>
</dbReference>
<dbReference type="CDD" id="cd00693">
    <property type="entry name" value="secretory_peroxidase"/>
    <property type="match status" value="1"/>
</dbReference>
<feature type="binding site" evidence="14">
    <location>
        <position position="196"/>
    </location>
    <ligand>
        <name>Ca(2+)</name>
        <dbReference type="ChEBI" id="CHEBI:29108"/>
        <label>2</label>
    </ligand>
</feature>
<comment type="catalytic activity">
    <reaction evidence="1 17">
        <text>2 a phenolic donor + H2O2 = 2 a phenolic radical donor + 2 H2O</text>
        <dbReference type="Rhea" id="RHEA:56136"/>
        <dbReference type="ChEBI" id="CHEBI:15377"/>
        <dbReference type="ChEBI" id="CHEBI:16240"/>
        <dbReference type="ChEBI" id="CHEBI:139520"/>
        <dbReference type="ChEBI" id="CHEBI:139521"/>
        <dbReference type="EC" id="1.11.1.7"/>
    </reaction>
</comment>
<evidence type="ECO:0000256" key="11">
    <source>
        <dbReference type="ARBA" id="ARBA00023180"/>
    </source>
</evidence>
<comment type="similarity">
    <text evidence="2">Belongs to the peroxidase family. Ascorbate peroxidase subfamily.</text>
</comment>
<dbReference type="OrthoDB" id="2113341at2759"/>
<name>A0A8T2VNR3_CERRI</name>
<dbReference type="FunFam" id="1.10.520.10:FF:000001">
    <property type="entry name" value="Peroxidase"/>
    <property type="match status" value="1"/>
</dbReference>
<dbReference type="GO" id="GO:0006979">
    <property type="term" value="P:response to oxidative stress"/>
    <property type="evidence" value="ECO:0007669"/>
    <property type="project" value="UniProtKB-UniRule"/>
</dbReference>
<feature type="binding site" evidence="14">
    <location>
        <position position="82"/>
    </location>
    <ligand>
        <name>Ca(2+)</name>
        <dbReference type="ChEBI" id="CHEBI:29108"/>
        <label>1</label>
    </ligand>
</feature>
<keyword evidence="17" id="KW-0964">Secreted</keyword>
<comment type="caution">
    <text evidence="19">The sequence shown here is derived from an EMBL/GenBank/DDBJ whole genome shotgun (WGS) entry which is preliminary data.</text>
</comment>
<evidence type="ECO:0000256" key="3">
    <source>
        <dbReference type="ARBA" id="ARBA00012313"/>
    </source>
</evidence>
<organism evidence="19 20">
    <name type="scientific">Ceratopteris richardii</name>
    <name type="common">Triangle waterfern</name>
    <dbReference type="NCBI Taxonomy" id="49495"/>
    <lineage>
        <taxon>Eukaryota</taxon>
        <taxon>Viridiplantae</taxon>
        <taxon>Streptophyta</taxon>
        <taxon>Embryophyta</taxon>
        <taxon>Tracheophyta</taxon>
        <taxon>Polypodiopsida</taxon>
        <taxon>Polypodiidae</taxon>
        <taxon>Polypodiales</taxon>
        <taxon>Pteridineae</taxon>
        <taxon>Pteridaceae</taxon>
        <taxon>Parkerioideae</taxon>
        <taxon>Ceratopteris</taxon>
    </lineage>
</organism>
<dbReference type="GO" id="GO:0140825">
    <property type="term" value="F:lactoperoxidase activity"/>
    <property type="evidence" value="ECO:0007669"/>
    <property type="project" value="UniProtKB-EC"/>
</dbReference>
<evidence type="ECO:0000256" key="6">
    <source>
        <dbReference type="ARBA" id="ARBA00022723"/>
    </source>
</evidence>
<dbReference type="PRINTS" id="PR00461">
    <property type="entry name" value="PLPEROXIDASE"/>
</dbReference>
<keyword evidence="10 16" id="KW-1015">Disulfide bond</keyword>
<dbReference type="PANTHER" id="PTHR31517:SF84">
    <property type="entry name" value="PEROXIDASE"/>
    <property type="match status" value="1"/>
</dbReference>
<keyword evidence="4 17" id="KW-0575">Peroxidase</keyword>
<evidence type="ECO:0000259" key="18">
    <source>
        <dbReference type="PROSITE" id="PS50873"/>
    </source>
</evidence>
<dbReference type="PROSITE" id="PS50873">
    <property type="entry name" value="PEROXIDASE_4"/>
    <property type="match status" value="1"/>
</dbReference>
<comment type="function">
    <text evidence="17">Removal of H(2)O(2), oxidation of toxic reductants, biosynthesis and degradation of lignin, suberization, auxin catabolism, response to environmental stresses such as wounding, pathogen attack and oxidative stress.</text>
</comment>
<dbReference type="EC" id="1.11.1.7" evidence="3 17"/>
<dbReference type="PROSITE" id="PS00436">
    <property type="entry name" value="PEROXIDASE_2"/>
    <property type="match status" value="1"/>
</dbReference>
<feature type="binding site" evidence="14">
    <location>
        <position position="240"/>
    </location>
    <ligand>
        <name>Ca(2+)</name>
        <dbReference type="ChEBI" id="CHEBI:29108"/>
        <label>2</label>
    </ligand>
</feature>
<gene>
    <name evidence="19" type="ORF">KP509_01G096800</name>
</gene>